<dbReference type="STRING" id="1817772.A2527_14375"/>
<accession>A0A1F6G4S7</accession>
<keyword evidence="1" id="KW-0472">Membrane</keyword>
<dbReference type="AlphaFoldDB" id="A0A1F6G4S7"/>
<evidence type="ECO:0000313" key="3">
    <source>
        <dbReference type="Proteomes" id="UP000178449"/>
    </source>
</evidence>
<evidence type="ECO:0000313" key="2">
    <source>
        <dbReference type="EMBL" id="OGG93107.1"/>
    </source>
</evidence>
<keyword evidence="1" id="KW-0812">Transmembrane</keyword>
<name>A0A1F6G4S7_9PROT</name>
<comment type="caution">
    <text evidence="2">The sequence shown here is derived from an EMBL/GenBank/DDBJ whole genome shotgun (WGS) entry which is preliminary data.</text>
</comment>
<reference evidence="2 3" key="1">
    <citation type="journal article" date="2016" name="Nat. Commun.">
        <title>Thousands of microbial genomes shed light on interconnected biogeochemical processes in an aquifer system.</title>
        <authorList>
            <person name="Anantharaman K."/>
            <person name="Brown C.T."/>
            <person name="Hug L.A."/>
            <person name="Sharon I."/>
            <person name="Castelle C.J."/>
            <person name="Probst A.J."/>
            <person name="Thomas B.C."/>
            <person name="Singh A."/>
            <person name="Wilkins M.J."/>
            <person name="Karaoz U."/>
            <person name="Brodie E.L."/>
            <person name="Williams K.H."/>
            <person name="Hubbard S.S."/>
            <person name="Banfield J.F."/>
        </authorList>
    </citation>
    <scope>NUCLEOTIDE SEQUENCE [LARGE SCALE GENOMIC DNA]</scope>
</reference>
<dbReference type="EMBL" id="MFNE01000053">
    <property type="protein sequence ID" value="OGG93107.1"/>
    <property type="molecule type" value="Genomic_DNA"/>
</dbReference>
<keyword evidence="1" id="KW-1133">Transmembrane helix</keyword>
<organism evidence="2 3">
    <name type="scientific">Candidatus Lambdaproteobacteria bacterium RIFOXYD2_FULL_50_16</name>
    <dbReference type="NCBI Taxonomy" id="1817772"/>
    <lineage>
        <taxon>Bacteria</taxon>
        <taxon>Pseudomonadati</taxon>
        <taxon>Pseudomonadota</taxon>
        <taxon>Candidatus Lambdaproteobacteria</taxon>
    </lineage>
</organism>
<sequence length="88" mass="9588">MVCLLQNTRARKLGLWVQSQLALPIVFNPKLVLIMKKHLPLLLIGFAPSLALAHPGHAALDGFHLHGVTEFLVALALGVGAYLLFGRR</sequence>
<protein>
    <submittedName>
        <fullName evidence="2">Uncharacterized protein</fullName>
    </submittedName>
</protein>
<gene>
    <name evidence="2" type="ORF">A2527_14375</name>
</gene>
<evidence type="ECO:0000256" key="1">
    <source>
        <dbReference type="SAM" id="Phobius"/>
    </source>
</evidence>
<proteinExistence type="predicted"/>
<feature type="transmembrane region" description="Helical" evidence="1">
    <location>
        <begin position="63"/>
        <end position="85"/>
    </location>
</feature>
<dbReference type="Proteomes" id="UP000178449">
    <property type="component" value="Unassembled WGS sequence"/>
</dbReference>